<name>Q54MK7_DICDI</name>
<dbReference type="FunCoup" id="Q54MK7">
    <property type="interactions" value="877"/>
</dbReference>
<dbReference type="OMA" id="NSICTTI"/>
<evidence type="ECO:0000313" key="4">
    <source>
        <dbReference type="Proteomes" id="UP000002195"/>
    </source>
</evidence>
<feature type="domain" description="ComC supersandwich" evidence="2">
    <location>
        <begin position="10"/>
        <end position="101"/>
    </location>
</feature>
<dbReference type="HOGENOM" id="CLU_132936_0_0_1"/>
<protein>
    <recommendedName>
        <fullName evidence="2">ComC supersandwich domain-containing protein</fullName>
    </recommendedName>
</protein>
<gene>
    <name evidence="3" type="ORF">DDB_G0285883</name>
</gene>
<sequence>MPASLSSSKTDDICSDKQFGEKTDEFYDISNYLKIKVDDHSLYGRFIKRAIVDFLVKTKSNELLDSSINSISSSSSSQSFIGIILPNYANSIIIDPDFSVLIDSKSASSSDNSICTTINDSKLTKAQLAGIIVGSVCFALVIIISIIYLIKKEESKNLLKENEFKIKTCKLI</sequence>
<dbReference type="VEuPathDB" id="AmoebaDB:DDB_G0285883"/>
<dbReference type="RefSeq" id="XP_637983.1">
    <property type="nucleotide sequence ID" value="XM_632891.1"/>
</dbReference>
<dbReference type="PANTHER" id="PTHR31378:SF29">
    <property type="entry name" value="EGF-LIKE DOMAIN-CONTAINING PROTEIN-RELATED"/>
    <property type="match status" value="1"/>
</dbReference>
<keyword evidence="1" id="KW-0472">Membrane</keyword>
<accession>Q54MK7</accession>
<dbReference type="PANTHER" id="PTHR31378">
    <property type="entry name" value="EGF-LIKE DOMAIN-CONTAINING PROTEIN-RELATED-RELATED"/>
    <property type="match status" value="1"/>
</dbReference>
<feature type="transmembrane region" description="Helical" evidence="1">
    <location>
        <begin position="128"/>
        <end position="150"/>
    </location>
</feature>
<dbReference type="EMBL" id="AAFI02000082">
    <property type="protein sequence ID" value="EAL64476.1"/>
    <property type="molecule type" value="Genomic_DNA"/>
</dbReference>
<evidence type="ECO:0000259" key="2">
    <source>
        <dbReference type="Pfam" id="PF22933"/>
    </source>
</evidence>
<organism evidence="3 4">
    <name type="scientific">Dictyostelium discoideum</name>
    <name type="common">Social amoeba</name>
    <dbReference type="NCBI Taxonomy" id="44689"/>
    <lineage>
        <taxon>Eukaryota</taxon>
        <taxon>Amoebozoa</taxon>
        <taxon>Evosea</taxon>
        <taxon>Eumycetozoa</taxon>
        <taxon>Dictyostelia</taxon>
        <taxon>Dictyosteliales</taxon>
        <taxon>Dictyosteliaceae</taxon>
        <taxon>Dictyostelium</taxon>
    </lineage>
</organism>
<dbReference type="GeneID" id="8625335"/>
<dbReference type="SMR" id="Q54MK7"/>
<evidence type="ECO:0000256" key="1">
    <source>
        <dbReference type="SAM" id="Phobius"/>
    </source>
</evidence>
<dbReference type="Proteomes" id="UP000002195">
    <property type="component" value="Unassembled WGS sequence"/>
</dbReference>
<comment type="caution">
    <text evidence="3">The sequence shown here is derived from an EMBL/GenBank/DDBJ whole genome shotgun (WGS) entry which is preliminary data.</text>
</comment>
<dbReference type="Pfam" id="PF22933">
    <property type="entry name" value="ComC_SSD"/>
    <property type="match status" value="1"/>
</dbReference>
<dbReference type="InterPro" id="IPR054484">
    <property type="entry name" value="ComC_SSD"/>
</dbReference>
<keyword evidence="1" id="KW-0812">Transmembrane</keyword>
<proteinExistence type="predicted"/>
<keyword evidence="1" id="KW-1133">Transmembrane helix</keyword>
<dbReference type="AlphaFoldDB" id="Q54MK7"/>
<dbReference type="InParanoid" id="Q54MK7"/>
<dbReference type="KEGG" id="ddi:DDB_G0285883"/>
<evidence type="ECO:0000313" key="3">
    <source>
        <dbReference type="EMBL" id="EAL64476.1"/>
    </source>
</evidence>
<reference evidence="3 4" key="1">
    <citation type="journal article" date="2005" name="Nature">
        <title>The genome of the social amoeba Dictyostelium discoideum.</title>
        <authorList>
            <consortium name="The Dictyostelium discoideum Sequencing Consortium"/>
            <person name="Eichinger L."/>
            <person name="Pachebat J.A."/>
            <person name="Glockner G."/>
            <person name="Rajandream M.A."/>
            <person name="Sucgang R."/>
            <person name="Berriman M."/>
            <person name="Song J."/>
            <person name="Olsen R."/>
            <person name="Szafranski K."/>
            <person name="Xu Q."/>
            <person name="Tunggal B."/>
            <person name="Kummerfeld S."/>
            <person name="Madera M."/>
            <person name="Konfortov B.A."/>
            <person name="Rivero F."/>
            <person name="Bankier A.T."/>
            <person name="Lehmann R."/>
            <person name="Hamlin N."/>
            <person name="Davies R."/>
            <person name="Gaudet P."/>
            <person name="Fey P."/>
            <person name="Pilcher K."/>
            <person name="Chen G."/>
            <person name="Saunders D."/>
            <person name="Sodergren E."/>
            <person name="Davis P."/>
            <person name="Kerhornou A."/>
            <person name="Nie X."/>
            <person name="Hall N."/>
            <person name="Anjard C."/>
            <person name="Hemphill L."/>
            <person name="Bason N."/>
            <person name="Farbrother P."/>
            <person name="Desany B."/>
            <person name="Just E."/>
            <person name="Morio T."/>
            <person name="Rost R."/>
            <person name="Churcher C."/>
            <person name="Cooper J."/>
            <person name="Haydock S."/>
            <person name="van Driessche N."/>
            <person name="Cronin A."/>
            <person name="Goodhead I."/>
            <person name="Muzny D."/>
            <person name="Mourier T."/>
            <person name="Pain A."/>
            <person name="Lu M."/>
            <person name="Harper D."/>
            <person name="Lindsay R."/>
            <person name="Hauser H."/>
            <person name="James K."/>
            <person name="Quiles M."/>
            <person name="Madan Babu M."/>
            <person name="Saito T."/>
            <person name="Buchrieser C."/>
            <person name="Wardroper A."/>
            <person name="Felder M."/>
            <person name="Thangavelu M."/>
            <person name="Johnson D."/>
            <person name="Knights A."/>
            <person name="Loulseged H."/>
            <person name="Mungall K."/>
            <person name="Oliver K."/>
            <person name="Price C."/>
            <person name="Quail M.A."/>
            <person name="Urushihara H."/>
            <person name="Hernandez J."/>
            <person name="Rabbinowitsch E."/>
            <person name="Steffen D."/>
            <person name="Sanders M."/>
            <person name="Ma J."/>
            <person name="Kohara Y."/>
            <person name="Sharp S."/>
            <person name="Simmonds M."/>
            <person name="Spiegler S."/>
            <person name="Tivey A."/>
            <person name="Sugano S."/>
            <person name="White B."/>
            <person name="Walker D."/>
            <person name="Woodward J."/>
            <person name="Winckler T."/>
            <person name="Tanaka Y."/>
            <person name="Shaulsky G."/>
            <person name="Schleicher M."/>
            <person name="Weinstock G."/>
            <person name="Rosenthal A."/>
            <person name="Cox E.C."/>
            <person name="Chisholm R.L."/>
            <person name="Gibbs R."/>
            <person name="Loomis W.F."/>
            <person name="Platzer M."/>
            <person name="Kay R.R."/>
            <person name="Williams J."/>
            <person name="Dear P.H."/>
            <person name="Noegel A.A."/>
            <person name="Barrell B."/>
            <person name="Kuspa A."/>
        </authorList>
    </citation>
    <scope>NUCLEOTIDE SEQUENCE [LARGE SCALE GENOMIC DNA]</scope>
    <source>
        <strain evidence="3 4">AX4</strain>
    </source>
</reference>
<dbReference type="PaxDb" id="44689-DDB0186730"/>
<keyword evidence="4" id="KW-1185">Reference proteome</keyword>